<reference evidence="4 5" key="1">
    <citation type="submission" date="2015-09" db="EMBL/GenBank/DDBJ databases">
        <authorList>
            <consortium name="Swine Surveillance"/>
        </authorList>
    </citation>
    <scope>NUCLEOTIDE SEQUENCE [LARGE SCALE GENOMIC DNA]</scope>
    <source>
        <strain evidence="4 5">CECT 8383</strain>
    </source>
</reference>
<dbReference type="Gene3D" id="1.10.287.470">
    <property type="entry name" value="Helix hairpin bin"/>
    <property type="match status" value="1"/>
</dbReference>
<organism evidence="4 5">
    <name type="scientific">Thalassovita mediterranea</name>
    <dbReference type="NCBI Taxonomy" id="340021"/>
    <lineage>
        <taxon>Bacteria</taxon>
        <taxon>Pseudomonadati</taxon>
        <taxon>Pseudomonadota</taxon>
        <taxon>Alphaproteobacteria</taxon>
        <taxon>Rhodobacterales</taxon>
        <taxon>Roseobacteraceae</taxon>
        <taxon>Thalassovita</taxon>
    </lineage>
</organism>
<name>A0A0P1GQD5_9RHOB</name>
<dbReference type="RefSeq" id="WP_058318965.1">
    <property type="nucleotide sequence ID" value="NZ_CYSF01000009.1"/>
</dbReference>
<dbReference type="GO" id="GO:1990281">
    <property type="term" value="C:efflux pump complex"/>
    <property type="evidence" value="ECO:0007669"/>
    <property type="project" value="TreeGrafter"/>
</dbReference>
<protein>
    <submittedName>
        <fullName evidence="4">Multidrug transporter MdtA</fullName>
    </submittedName>
</protein>
<feature type="domain" description="CusB-like beta-barrel" evidence="3">
    <location>
        <begin position="265"/>
        <end position="333"/>
    </location>
</feature>
<dbReference type="EMBL" id="CYSF01000009">
    <property type="protein sequence ID" value="CUH84872.1"/>
    <property type="molecule type" value="Genomic_DNA"/>
</dbReference>
<dbReference type="SUPFAM" id="SSF111369">
    <property type="entry name" value="HlyD-like secretion proteins"/>
    <property type="match status" value="2"/>
</dbReference>
<dbReference type="InterPro" id="IPR006143">
    <property type="entry name" value="RND_pump_MFP"/>
</dbReference>
<dbReference type="AlphaFoldDB" id="A0A0P1GQD5"/>
<comment type="similarity">
    <text evidence="1">Belongs to the membrane fusion protein (MFP) (TC 8.A.1) family.</text>
</comment>
<evidence type="ECO:0000313" key="4">
    <source>
        <dbReference type="EMBL" id="CUH84872.1"/>
    </source>
</evidence>
<dbReference type="Gene3D" id="2.40.50.100">
    <property type="match status" value="1"/>
</dbReference>
<dbReference type="STRING" id="340021.TM5383_02091"/>
<dbReference type="InterPro" id="IPR058792">
    <property type="entry name" value="Beta-barrel_RND_2"/>
</dbReference>
<dbReference type="PANTHER" id="PTHR30469:SF29">
    <property type="entry name" value="BLR2860 PROTEIN"/>
    <property type="match status" value="1"/>
</dbReference>
<dbReference type="GO" id="GO:0015562">
    <property type="term" value="F:efflux transmembrane transporter activity"/>
    <property type="evidence" value="ECO:0007669"/>
    <property type="project" value="TreeGrafter"/>
</dbReference>
<accession>A0A0P1GQD5</accession>
<dbReference type="PANTHER" id="PTHR30469">
    <property type="entry name" value="MULTIDRUG RESISTANCE PROTEIN MDTA"/>
    <property type="match status" value="1"/>
</dbReference>
<evidence type="ECO:0000256" key="2">
    <source>
        <dbReference type="SAM" id="Coils"/>
    </source>
</evidence>
<dbReference type="OrthoDB" id="9806939at2"/>
<evidence type="ECO:0000259" key="3">
    <source>
        <dbReference type="Pfam" id="PF25954"/>
    </source>
</evidence>
<proteinExistence type="inferred from homology"/>
<gene>
    <name evidence="4" type="primary">mdtA_1</name>
    <name evidence="4" type="ORF">TM5383_02091</name>
</gene>
<dbReference type="NCBIfam" id="TIGR01730">
    <property type="entry name" value="RND_mfp"/>
    <property type="match status" value="1"/>
</dbReference>
<sequence>MRVVPVLTAVAVTATLYMLVMERDTLLAFARGEDEITDANTTAIPATDSPEMQAIAENRVSVVVQKTTAREIDSAVQLRGETEAARQVQVMAETSATVISEPLRRGSFVEAGQELCRLAPGTRPAVLAQAEANLINARAQVPQTEARLREAEARLEEARINDNVATKLSETGYASDTRVAATQAAVTSAQAGVEAARSGLETTQAGIRSAEAAVASAQKEIDRLAITAPFAGLLESDTAELGSLLGPGAICATILQLNPIKVVGYVPETQVNRVTLGALAGARLADGREVRGRVTFLSRSADPETRTFRVDIEVANDDMSIRDGQTADILIASAGKQAHLVPASALTLNDHGDLGVRTVNSDNVVDFVPVSLLRDTADGAWITGLPDQADLIVVGQEYVVEGVQVDPTFRDGPTQEVSQ</sequence>
<feature type="coiled-coil region" evidence="2">
    <location>
        <begin position="127"/>
        <end position="161"/>
    </location>
</feature>
<dbReference type="Gene3D" id="2.40.420.20">
    <property type="match status" value="1"/>
</dbReference>
<keyword evidence="2" id="KW-0175">Coiled coil</keyword>
<keyword evidence="5" id="KW-1185">Reference proteome</keyword>
<dbReference type="Proteomes" id="UP000051681">
    <property type="component" value="Unassembled WGS sequence"/>
</dbReference>
<feature type="coiled-coil region" evidence="2">
    <location>
        <begin position="200"/>
        <end position="227"/>
    </location>
</feature>
<dbReference type="Gene3D" id="2.40.30.170">
    <property type="match status" value="1"/>
</dbReference>
<evidence type="ECO:0000313" key="5">
    <source>
        <dbReference type="Proteomes" id="UP000051681"/>
    </source>
</evidence>
<evidence type="ECO:0000256" key="1">
    <source>
        <dbReference type="ARBA" id="ARBA00009477"/>
    </source>
</evidence>
<dbReference type="Pfam" id="PF25954">
    <property type="entry name" value="Beta-barrel_RND_2"/>
    <property type="match status" value="1"/>
</dbReference>